<dbReference type="Pfam" id="PF04218">
    <property type="entry name" value="CENP-B_N"/>
    <property type="match status" value="1"/>
</dbReference>
<dbReference type="InterPro" id="IPR004875">
    <property type="entry name" value="DDE_SF_endonuclease_dom"/>
</dbReference>
<dbReference type="InterPro" id="IPR009057">
    <property type="entry name" value="Homeodomain-like_sf"/>
</dbReference>
<evidence type="ECO:0000256" key="1">
    <source>
        <dbReference type="ARBA" id="ARBA00004123"/>
    </source>
</evidence>
<proteinExistence type="predicted"/>
<dbReference type="InterPro" id="IPR007889">
    <property type="entry name" value="HTH_Psq"/>
</dbReference>
<dbReference type="Pfam" id="PF03184">
    <property type="entry name" value="DDE_1"/>
    <property type="match status" value="1"/>
</dbReference>
<protein>
    <recommendedName>
        <fullName evidence="6">HTH psq-type domain-containing protein</fullName>
    </recommendedName>
</protein>
<sequence>MLYRFTTSEKVSEKRASLSLMKYEIIKEVDKQKTQKAEIARQRGIPKSTLFTILKMREDGKYSTEERPQGAAEKFAMHDSWRFRSSFARMVRTVEIAKPACDPKSVSEWLPLLQNILIHYQPRDGYIAVELGMFYNLMADCTLAVKGDMYKGTKKSKERLTTLLCCNVDGSDKMKPLTICKFKKPRGFRENILPYDYNFNKKAWMTSAVFTRWLRGFDTKMGATNRKIVLFVDNCPTHPELDNLRKIELVFLPKNTPSMLQPLDQVIIQQVILRFWEMLVWRRWKRSSPIVGQCSKKPSPTVSIMPISSHQSTKLLPSVHVFLAAASSEDLDDPPLVDAEPQPGPSTVLLRACLTATQLCDKETWGCRSQVVEEGGEDEAEEPAQVSTSRDILKAGDVDSVVLRRHSMNEEM</sequence>
<reference evidence="4 5" key="1">
    <citation type="submission" date="2023-02" db="EMBL/GenBank/DDBJ databases">
        <title>LHISI_Scaffold_Assembly.</title>
        <authorList>
            <person name="Stuart O.P."/>
            <person name="Cleave R."/>
            <person name="Magrath M.J.L."/>
            <person name="Mikheyev A.S."/>
        </authorList>
    </citation>
    <scope>NUCLEOTIDE SEQUENCE [LARGE SCALE GENOMIC DNA]</scope>
    <source>
        <strain evidence="4">Daus_M_001</strain>
        <tissue evidence="4">Leg muscle</tissue>
    </source>
</reference>
<dbReference type="PANTHER" id="PTHR19303">
    <property type="entry name" value="TRANSPOSON"/>
    <property type="match status" value="1"/>
</dbReference>
<dbReference type="SUPFAM" id="SSF46689">
    <property type="entry name" value="Homeodomain-like"/>
    <property type="match status" value="1"/>
</dbReference>
<organism evidence="4 5">
    <name type="scientific">Dryococelus australis</name>
    <dbReference type="NCBI Taxonomy" id="614101"/>
    <lineage>
        <taxon>Eukaryota</taxon>
        <taxon>Metazoa</taxon>
        <taxon>Ecdysozoa</taxon>
        <taxon>Arthropoda</taxon>
        <taxon>Hexapoda</taxon>
        <taxon>Insecta</taxon>
        <taxon>Pterygota</taxon>
        <taxon>Neoptera</taxon>
        <taxon>Polyneoptera</taxon>
        <taxon>Phasmatodea</taxon>
        <taxon>Verophasmatodea</taxon>
        <taxon>Anareolatae</taxon>
        <taxon>Phasmatidae</taxon>
        <taxon>Eurycanthinae</taxon>
        <taxon>Dryococelus</taxon>
    </lineage>
</organism>
<comment type="subcellular location">
    <subcellularLocation>
        <location evidence="1">Nucleus</location>
    </subcellularLocation>
</comment>
<evidence type="ECO:0000259" key="2">
    <source>
        <dbReference type="Pfam" id="PF03184"/>
    </source>
</evidence>
<evidence type="ECO:0000259" key="3">
    <source>
        <dbReference type="Pfam" id="PF04218"/>
    </source>
</evidence>
<feature type="domain" description="DDE-1" evidence="2">
    <location>
        <begin position="157"/>
        <end position="271"/>
    </location>
</feature>
<name>A0ABQ9GFD4_9NEOP</name>
<dbReference type="Proteomes" id="UP001159363">
    <property type="component" value="Chromosome 11"/>
</dbReference>
<dbReference type="PANTHER" id="PTHR19303:SF73">
    <property type="entry name" value="PROTEIN PDC2"/>
    <property type="match status" value="1"/>
</dbReference>
<evidence type="ECO:0000313" key="5">
    <source>
        <dbReference type="Proteomes" id="UP001159363"/>
    </source>
</evidence>
<evidence type="ECO:0000313" key="4">
    <source>
        <dbReference type="EMBL" id="KAJ8871105.1"/>
    </source>
</evidence>
<comment type="caution">
    <text evidence="4">The sequence shown here is derived from an EMBL/GenBank/DDBJ whole genome shotgun (WGS) entry which is preliminary data.</text>
</comment>
<dbReference type="EMBL" id="JARBHB010000012">
    <property type="protein sequence ID" value="KAJ8871105.1"/>
    <property type="molecule type" value="Genomic_DNA"/>
</dbReference>
<feature type="domain" description="HTH psq-type" evidence="3">
    <location>
        <begin position="15"/>
        <end position="58"/>
    </location>
</feature>
<evidence type="ECO:0008006" key="6">
    <source>
        <dbReference type="Google" id="ProtNLM"/>
    </source>
</evidence>
<accession>A0ABQ9GFD4</accession>
<gene>
    <name evidence="4" type="ORF">PR048_027409</name>
</gene>
<dbReference type="InterPro" id="IPR050863">
    <property type="entry name" value="CenT-Element_Derived"/>
</dbReference>
<keyword evidence="5" id="KW-1185">Reference proteome</keyword>
<dbReference type="Gene3D" id="1.10.10.60">
    <property type="entry name" value="Homeodomain-like"/>
    <property type="match status" value="1"/>
</dbReference>